<evidence type="ECO:0000259" key="1">
    <source>
        <dbReference type="Pfam" id="PF04149"/>
    </source>
</evidence>
<keyword evidence="3" id="KW-1185">Reference proteome</keyword>
<accession>A0ABU7K3X0</accession>
<dbReference type="EMBL" id="JAUZMY010000005">
    <property type="protein sequence ID" value="MEE2036946.1"/>
    <property type="molecule type" value="Genomic_DNA"/>
</dbReference>
<feature type="domain" description="DUF397" evidence="1">
    <location>
        <begin position="4"/>
        <end position="54"/>
    </location>
</feature>
<reference evidence="2 3" key="1">
    <citation type="submission" date="2023-08" db="EMBL/GenBank/DDBJ databases">
        <authorList>
            <person name="Girao M."/>
            <person name="Carvalho M.F."/>
        </authorList>
    </citation>
    <scope>NUCLEOTIDE SEQUENCE [LARGE SCALE GENOMIC DNA]</scope>
    <source>
        <strain evidence="2 3">CT-R113</strain>
    </source>
</reference>
<protein>
    <submittedName>
        <fullName evidence="2">DUF397 domain-containing protein</fullName>
    </submittedName>
</protein>
<comment type="caution">
    <text evidence="2">The sequence shown here is derived from an EMBL/GenBank/DDBJ whole genome shotgun (WGS) entry which is preliminary data.</text>
</comment>
<dbReference type="Pfam" id="PF04149">
    <property type="entry name" value="DUF397"/>
    <property type="match status" value="1"/>
</dbReference>
<gene>
    <name evidence="2" type="ORF">Q8791_06900</name>
</gene>
<proteinExistence type="predicted"/>
<organism evidence="2 3">
    <name type="scientific">Nocardiopsis codii</name>
    <dbReference type="NCBI Taxonomy" id="3065942"/>
    <lineage>
        <taxon>Bacteria</taxon>
        <taxon>Bacillati</taxon>
        <taxon>Actinomycetota</taxon>
        <taxon>Actinomycetes</taxon>
        <taxon>Streptosporangiales</taxon>
        <taxon>Nocardiopsidaceae</taxon>
        <taxon>Nocardiopsis</taxon>
    </lineage>
</organism>
<evidence type="ECO:0000313" key="2">
    <source>
        <dbReference type="EMBL" id="MEE2036946.1"/>
    </source>
</evidence>
<sequence>MDKRWHKSSHSANGGECVEVSEGEAVRVRDTQNRDLGYLTVPAPEWSALVGALRGR</sequence>
<name>A0ABU7K3X0_9ACTN</name>
<dbReference type="Proteomes" id="UP001356095">
    <property type="component" value="Unassembled WGS sequence"/>
</dbReference>
<evidence type="ECO:0000313" key="3">
    <source>
        <dbReference type="Proteomes" id="UP001356095"/>
    </source>
</evidence>
<dbReference type="InterPro" id="IPR007278">
    <property type="entry name" value="DUF397"/>
</dbReference>